<proteinExistence type="predicted"/>
<evidence type="ECO:0000313" key="1">
    <source>
        <dbReference type="EMBL" id="TCT44921.1"/>
    </source>
</evidence>
<name>A0A4V2V4Y5_9HYPH</name>
<dbReference type="AlphaFoldDB" id="A0A4V2V4Y5"/>
<sequence length="62" mass="7177">MGNEVYVHCDIEGLPFTRPLSNRRRTDRMLDDSMRGEPFRFSFIMEKSHVFADGEAGINLTL</sequence>
<reference evidence="1 2" key="1">
    <citation type="submission" date="2019-03" db="EMBL/GenBank/DDBJ databases">
        <title>Freshwater and sediment microbial communities from various areas in North America, analyzing microbe dynamics in response to fracking.</title>
        <authorList>
            <person name="Lamendella R."/>
        </authorList>
    </citation>
    <scope>NUCLEOTIDE SEQUENCE [LARGE SCALE GENOMIC DNA]</scope>
    <source>
        <strain evidence="1 2">175.2</strain>
    </source>
</reference>
<protein>
    <submittedName>
        <fullName evidence="1">Uncharacterized protein</fullName>
    </submittedName>
</protein>
<comment type="caution">
    <text evidence="1">The sequence shown here is derived from an EMBL/GenBank/DDBJ whole genome shotgun (WGS) entry which is preliminary data.</text>
</comment>
<dbReference type="Proteomes" id="UP000295097">
    <property type="component" value="Unassembled WGS sequence"/>
</dbReference>
<keyword evidence="2" id="KW-1185">Reference proteome</keyword>
<dbReference type="OrthoDB" id="9979794at2"/>
<dbReference type="RefSeq" id="WP_132307328.1">
    <property type="nucleotide sequence ID" value="NZ_SMAR01000001.1"/>
</dbReference>
<evidence type="ECO:0000313" key="2">
    <source>
        <dbReference type="Proteomes" id="UP000295097"/>
    </source>
</evidence>
<accession>A0A4V2V4Y5</accession>
<organism evidence="1 2">
    <name type="scientific">Martelella mediterranea</name>
    <dbReference type="NCBI Taxonomy" id="293089"/>
    <lineage>
        <taxon>Bacteria</taxon>
        <taxon>Pseudomonadati</taxon>
        <taxon>Pseudomonadota</taxon>
        <taxon>Alphaproteobacteria</taxon>
        <taxon>Hyphomicrobiales</taxon>
        <taxon>Aurantimonadaceae</taxon>
        <taxon>Martelella</taxon>
    </lineage>
</organism>
<dbReference type="EMBL" id="SMAR01000001">
    <property type="protein sequence ID" value="TCT44921.1"/>
    <property type="molecule type" value="Genomic_DNA"/>
</dbReference>
<gene>
    <name evidence="1" type="ORF">EDC90_100158</name>
</gene>